<dbReference type="Gene3D" id="2.60.40.4370">
    <property type="match status" value="1"/>
</dbReference>
<dbReference type="InParanoid" id="A0A0C3HTP5"/>
<dbReference type="InterPro" id="IPR019481">
    <property type="entry name" value="TFIIIC_triple_barrel"/>
</dbReference>
<sequence>MSRVAFTPLQSLQSTVDPRIQGLEAWEYEYSNTETETYYVTLDLTTPNVEPRRRPKINATKADTKGKWKNHGIASQRRDRPPSPKSYRNTEAREDDATTTPVAEAEKSQKIDSQKIDSQKIGDGDSRPRSPEHRASPKEEDGDDGEEADLKDKNHRGPDPVQILDLHSDAPMVSYRGQVFSCEWASNTGTELLFTARDHESQLPVLRALPGEVDLLAASSCRLIPKAVTLEPKFGTRSRMATDLPARFEPGHSRSAVSIPVGPAASQKRKDQARFLERLMAIKQEKGEEDEVTVIAQKRQLNNKWKLIWQKRRQIERTRLMGFIRDKANDQFSWEEVEKARQRLQEIDREDGIWNTQTPMTSGGHESMAYRSGRKRKAPPNALKAGARTATPTMSTPTVDLEDEDELDVNMEQEYIEGEDDDVEEDEDL</sequence>
<evidence type="ECO:0000256" key="1">
    <source>
        <dbReference type="SAM" id="MobiDB-lite"/>
    </source>
</evidence>
<dbReference type="OrthoDB" id="1877767at2759"/>
<reference evidence="4" key="2">
    <citation type="submission" date="2015-01" db="EMBL/GenBank/DDBJ databases">
        <title>Evolutionary Origins and Diversification of the Mycorrhizal Mutualists.</title>
        <authorList>
            <consortium name="DOE Joint Genome Institute"/>
            <consortium name="Mycorrhizal Genomics Consortium"/>
            <person name="Kohler A."/>
            <person name="Kuo A."/>
            <person name="Nagy L.G."/>
            <person name="Floudas D."/>
            <person name="Copeland A."/>
            <person name="Barry K.W."/>
            <person name="Cichocki N."/>
            <person name="Veneault-Fourrey C."/>
            <person name="LaButti K."/>
            <person name="Lindquist E.A."/>
            <person name="Lipzen A."/>
            <person name="Lundell T."/>
            <person name="Morin E."/>
            <person name="Murat C."/>
            <person name="Riley R."/>
            <person name="Ohm R."/>
            <person name="Sun H."/>
            <person name="Tunlid A."/>
            <person name="Henrissat B."/>
            <person name="Grigoriev I.V."/>
            <person name="Hibbett D.S."/>
            <person name="Martin F."/>
        </authorList>
    </citation>
    <scope>NUCLEOTIDE SEQUENCE [LARGE SCALE GENOMIC DNA]</scope>
    <source>
        <strain evidence="4">Zn</strain>
    </source>
</reference>
<dbReference type="AlphaFoldDB" id="A0A0C3HTP5"/>
<protein>
    <recommendedName>
        <fullName evidence="2">Transcription factor TFIIIC triple barrel domain-containing protein</fullName>
    </recommendedName>
</protein>
<dbReference type="Proteomes" id="UP000054321">
    <property type="component" value="Unassembled WGS sequence"/>
</dbReference>
<dbReference type="Pfam" id="PF10419">
    <property type="entry name" value="TFIIIC_sub6"/>
    <property type="match status" value="1"/>
</dbReference>
<evidence type="ECO:0000313" key="3">
    <source>
        <dbReference type="EMBL" id="KIN06390.1"/>
    </source>
</evidence>
<dbReference type="HOGENOM" id="CLU_694698_0_0_1"/>
<accession>A0A0C3HTP5</accession>
<feature type="region of interest" description="Disordered" evidence="1">
    <location>
        <begin position="354"/>
        <end position="429"/>
    </location>
</feature>
<keyword evidence="4" id="KW-1185">Reference proteome</keyword>
<feature type="compositionally biased region" description="Basic and acidic residues" evidence="1">
    <location>
        <begin position="148"/>
        <end position="158"/>
    </location>
</feature>
<proteinExistence type="predicted"/>
<evidence type="ECO:0000313" key="4">
    <source>
        <dbReference type="Proteomes" id="UP000054321"/>
    </source>
</evidence>
<reference evidence="3 4" key="1">
    <citation type="submission" date="2014-04" db="EMBL/GenBank/DDBJ databases">
        <authorList>
            <consortium name="DOE Joint Genome Institute"/>
            <person name="Kuo A."/>
            <person name="Martino E."/>
            <person name="Perotto S."/>
            <person name="Kohler A."/>
            <person name="Nagy L.G."/>
            <person name="Floudas D."/>
            <person name="Copeland A."/>
            <person name="Barry K.W."/>
            <person name="Cichocki N."/>
            <person name="Veneault-Fourrey C."/>
            <person name="LaButti K."/>
            <person name="Lindquist E.A."/>
            <person name="Lipzen A."/>
            <person name="Lundell T."/>
            <person name="Morin E."/>
            <person name="Murat C."/>
            <person name="Sun H."/>
            <person name="Tunlid A."/>
            <person name="Henrissat B."/>
            <person name="Grigoriev I.V."/>
            <person name="Hibbett D.S."/>
            <person name="Martin F."/>
            <person name="Nordberg H.P."/>
            <person name="Cantor M.N."/>
            <person name="Hua S.X."/>
        </authorList>
    </citation>
    <scope>NUCLEOTIDE SEQUENCE [LARGE SCALE GENOMIC DNA]</scope>
    <source>
        <strain evidence="3 4">Zn</strain>
    </source>
</reference>
<evidence type="ECO:0000259" key="2">
    <source>
        <dbReference type="Pfam" id="PF10419"/>
    </source>
</evidence>
<organism evidence="3 4">
    <name type="scientific">Oidiodendron maius (strain Zn)</name>
    <dbReference type="NCBI Taxonomy" id="913774"/>
    <lineage>
        <taxon>Eukaryota</taxon>
        <taxon>Fungi</taxon>
        <taxon>Dikarya</taxon>
        <taxon>Ascomycota</taxon>
        <taxon>Pezizomycotina</taxon>
        <taxon>Leotiomycetes</taxon>
        <taxon>Leotiomycetes incertae sedis</taxon>
        <taxon>Myxotrichaceae</taxon>
        <taxon>Oidiodendron</taxon>
    </lineage>
</organism>
<feature type="compositionally biased region" description="Basic and acidic residues" evidence="1">
    <location>
        <begin position="76"/>
        <end position="96"/>
    </location>
</feature>
<feature type="domain" description="Transcription factor TFIIIC triple barrel" evidence="2">
    <location>
        <begin position="33"/>
        <end position="230"/>
    </location>
</feature>
<feature type="region of interest" description="Disordered" evidence="1">
    <location>
        <begin position="49"/>
        <end position="163"/>
    </location>
</feature>
<feature type="compositionally biased region" description="Basic and acidic residues" evidence="1">
    <location>
        <begin position="104"/>
        <end position="139"/>
    </location>
</feature>
<dbReference type="EMBL" id="KN832871">
    <property type="protein sequence ID" value="KIN06390.1"/>
    <property type="molecule type" value="Genomic_DNA"/>
</dbReference>
<dbReference type="STRING" id="913774.A0A0C3HTP5"/>
<feature type="compositionally biased region" description="Acidic residues" evidence="1">
    <location>
        <begin position="400"/>
        <end position="429"/>
    </location>
</feature>
<name>A0A0C3HTP5_OIDMZ</name>
<gene>
    <name evidence="3" type="ORF">OIDMADRAFT_176467</name>
</gene>